<evidence type="ECO:0000256" key="4">
    <source>
        <dbReference type="ARBA" id="ARBA00022490"/>
    </source>
</evidence>
<comment type="subcellular location">
    <subcellularLocation>
        <location evidence="1 6">Cytoplasm</location>
        <location evidence="1 6">Nucleoid</location>
    </subcellularLocation>
</comment>
<dbReference type="GO" id="GO:0000018">
    <property type="term" value="P:regulation of DNA recombination"/>
    <property type="evidence" value="ECO:0007669"/>
    <property type="project" value="TreeGrafter"/>
</dbReference>
<dbReference type="NCBIfam" id="NF001464">
    <property type="entry name" value="PRK00321.1-5"/>
    <property type="match status" value="1"/>
</dbReference>
<evidence type="ECO:0000256" key="5">
    <source>
        <dbReference type="ARBA" id="ARBA00023172"/>
    </source>
</evidence>
<keyword evidence="8" id="KW-1185">Reference proteome</keyword>
<evidence type="ECO:0000313" key="7">
    <source>
        <dbReference type="EMBL" id="OUD13878.1"/>
    </source>
</evidence>
<dbReference type="Proteomes" id="UP000194798">
    <property type="component" value="Unassembled WGS sequence"/>
</dbReference>
<sequence length="320" mass="36415">MWFKNVHFYRFLKPITLTEQILQDRLKTALFRPCGQLEMESTGWVSPFGRESEAFTLAYQGCFLVTAKRQERLLPASVVQEVLAERIEAIEMREQRRVRGKEKKALQEEIIRELIPQAFTRSQKMQAYIDTKNGWLILNTSNRKKAQDMIQLLRQTLGTLPVVVPQFKHPPATVLTQWLATQDYPSDFALADACQLVDTGTEGATVSCRHQDLSAEEVHGHLKAGKAVNRLALIWADRLSFVIDEECVIKRLQMEEIDTDADQSSEVSVQETLPHAINDAQQLEADFILLTAELTALIQRLIVVFGGENEAAYQQMEQSV</sequence>
<dbReference type="EMBL" id="MSLT01000012">
    <property type="protein sequence ID" value="OUD13878.1"/>
    <property type="molecule type" value="Genomic_DNA"/>
</dbReference>
<evidence type="ECO:0000313" key="8">
    <source>
        <dbReference type="Proteomes" id="UP000194798"/>
    </source>
</evidence>
<evidence type="ECO:0000256" key="1">
    <source>
        <dbReference type="ARBA" id="ARBA00004453"/>
    </source>
</evidence>
<evidence type="ECO:0000256" key="3">
    <source>
        <dbReference type="ARBA" id="ARBA00022296"/>
    </source>
</evidence>
<comment type="function">
    <text evidence="6">May be involved in recombination.</text>
</comment>
<dbReference type="HAMAP" id="MF_00194">
    <property type="entry name" value="RdgC"/>
    <property type="match status" value="1"/>
</dbReference>
<dbReference type="GO" id="GO:0043590">
    <property type="term" value="C:bacterial nucleoid"/>
    <property type="evidence" value="ECO:0007669"/>
    <property type="project" value="TreeGrafter"/>
</dbReference>
<dbReference type="GO" id="GO:0006310">
    <property type="term" value="P:DNA recombination"/>
    <property type="evidence" value="ECO:0007669"/>
    <property type="project" value="UniProtKB-UniRule"/>
</dbReference>
<organism evidence="7 8">
    <name type="scientific">Thioflexithrix psekupsensis</name>
    <dbReference type="NCBI Taxonomy" id="1570016"/>
    <lineage>
        <taxon>Bacteria</taxon>
        <taxon>Pseudomonadati</taxon>
        <taxon>Pseudomonadota</taxon>
        <taxon>Gammaproteobacteria</taxon>
        <taxon>Thiotrichales</taxon>
        <taxon>Thioflexithrix</taxon>
    </lineage>
</organism>
<dbReference type="GO" id="GO:0003690">
    <property type="term" value="F:double-stranded DNA binding"/>
    <property type="evidence" value="ECO:0007669"/>
    <property type="project" value="TreeGrafter"/>
</dbReference>
<dbReference type="OrthoDB" id="5290530at2"/>
<reference evidence="7 8" key="1">
    <citation type="submission" date="2016-12" db="EMBL/GenBank/DDBJ databases">
        <title>Thioflexothrix psekupsii D3 genome sequencing and assembly.</title>
        <authorList>
            <person name="Fomenkov A."/>
            <person name="Vincze T."/>
            <person name="Grabovich M."/>
            <person name="Anton B.P."/>
            <person name="Dubinina G."/>
            <person name="Orlova M."/>
            <person name="Belousova E."/>
            <person name="Roberts R.J."/>
        </authorList>
    </citation>
    <scope>NUCLEOTIDE SEQUENCE [LARGE SCALE GENOMIC DNA]</scope>
    <source>
        <strain evidence="7">D3</strain>
    </source>
</reference>
<keyword evidence="5 6" id="KW-0233">DNA recombination</keyword>
<dbReference type="InterPro" id="IPR007476">
    <property type="entry name" value="RdgC"/>
</dbReference>
<evidence type="ECO:0000256" key="2">
    <source>
        <dbReference type="ARBA" id="ARBA00008657"/>
    </source>
</evidence>
<dbReference type="PANTHER" id="PTHR38103:SF1">
    <property type="entry name" value="RECOMBINATION-ASSOCIATED PROTEIN RDGC"/>
    <property type="match status" value="1"/>
</dbReference>
<protein>
    <recommendedName>
        <fullName evidence="3 6">Recombination-associated protein RdgC</fullName>
    </recommendedName>
</protein>
<dbReference type="Pfam" id="PF04381">
    <property type="entry name" value="RdgC"/>
    <property type="match status" value="1"/>
</dbReference>
<proteinExistence type="inferred from homology"/>
<dbReference type="PANTHER" id="PTHR38103">
    <property type="entry name" value="RECOMBINATION-ASSOCIATED PROTEIN RDGC"/>
    <property type="match status" value="1"/>
</dbReference>
<keyword evidence="4 6" id="KW-0963">Cytoplasm</keyword>
<dbReference type="RefSeq" id="WP_086487659.1">
    <property type="nucleotide sequence ID" value="NZ_MSLT01000012.1"/>
</dbReference>
<gene>
    <name evidence="6" type="primary">rdgC</name>
    <name evidence="7" type="ORF">TPSD3_05900</name>
</gene>
<name>A0A251X730_9GAMM</name>
<accession>A0A251X730</accession>
<comment type="similarity">
    <text evidence="2 6">Belongs to the RdgC family.</text>
</comment>
<dbReference type="AlphaFoldDB" id="A0A251X730"/>
<dbReference type="GO" id="GO:0005737">
    <property type="term" value="C:cytoplasm"/>
    <property type="evidence" value="ECO:0007669"/>
    <property type="project" value="UniProtKB-UniRule"/>
</dbReference>
<evidence type="ECO:0000256" key="6">
    <source>
        <dbReference type="HAMAP-Rule" id="MF_00194"/>
    </source>
</evidence>
<comment type="caution">
    <text evidence="7">The sequence shown here is derived from an EMBL/GenBank/DDBJ whole genome shotgun (WGS) entry which is preliminary data.</text>
</comment>